<gene>
    <name evidence="3" type="ORF">C5L14_17200</name>
</gene>
<evidence type="ECO:0000256" key="1">
    <source>
        <dbReference type="PROSITE-ProRule" id="PRU00464"/>
    </source>
</evidence>
<dbReference type="SUPFAM" id="SSF54197">
    <property type="entry name" value="HIT-like"/>
    <property type="match status" value="1"/>
</dbReference>
<proteinExistence type="predicted"/>
<dbReference type="InterPro" id="IPR026026">
    <property type="entry name" value="HIT_Hint"/>
</dbReference>
<feature type="domain" description="HIT" evidence="2">
    <location>
        <begin position="42"/>
        <end position="111"/>
    </location>
</feature>
<dbReference type="Pfam" id="PF01230">
    <property type="entry name" value="HIT"/>
    <property type="match status" value="1"/>
</dbReference>
<dbReference type="Proteomes" id="UP000237682">
    <property type="component" value="Unassembled WGS sequence"/>
</dbReference>
<dbReference type="PROSITE" id="PS51084">
    <property type="entry name" value="HIT_2"/>
    <property type="match status" value="1"/>
</dbReference>
<evidence type="ECO:0000259" key="2">
    <source>
        <dbReference type="PROSITE" id="PS51084"/>
    </source>
</evidence>
<comment type="caution">
    <text evidence="3">The sequence shown here is derived from an EMBL/GenBank/DDBJ whole genome shotgun (WGS) entry which is preliminary data.</text>
</comment>
<dbReference type="Gene3D" id="3.30.428.10">
    <property type="entry name" value="HIT-like"/>
    <property type="match status" value="1"/>
</dbReference>
<dbReference type="GO" id="GO:0016787">
    <property type="term" value="F:hydrolase activity"/>
    <property type="evidence" value="ECO:0007669"/>
    <property type="project" value="UniProtKB-KW"/>
</dbReference>
<name>A0A2S9Q9I0_9HYPH</name>
<dbReference type="EMBL" id="PUEJ01000006">
    <property type="protein sequence ID" value="PRH85997.1"/>
    <property type="molecule type" value="Genomic_DNA"/>
</dbReference>
<organism evidence="3 4">
    <name type="scientific">Labrys okinawensis</name>
    <dbReference type="NCBI Taxonomy" id="346911"/>
    <lineage>
        <taxon>Bacteria</taxon>
        <taxon>Pseudomonadati</taxon>
        <taxon>Pseudomonadota</taxon>
        <taxon>Alphaproteobacteria</taxon>
        <taxon>Hyphomicrobiales</taxon>
        <taxon>Xanthobacteraceae</taxon>
        <taxon>Labrys</taxon>
    </lineage>
</organism>
<protein>
    <submittedName>
        <fullName evidence="3">Diadenosine tetraphosphate hydrolase</fullName>
    </submittedName>
</protein>
<keyword evidence="3" id="KW-0378">Hydrolase</keyword>
<accession>A0A2S9Q9I0</accession>
<sequence>MSSAAPSAAFSLHPQLAGDSLPVGDLTLCQLRLINDAGFPWLLLIPRRPDISEIIELDEGDRAVLMQEIAAVSQALKTLTGCDKLNVAALGNMVPQLHVHIIARFKGDPAWPKPVWGQVPARPYAEAVAADLISQLRRLLSFS</sequence>
<keyword evidence="4" id="KW-1185">Reference proteome</keyword>
<dbReference type="InterPro" id="IPR011146">
    <property type="entry name" value="HIT-like"/>
</dbReference>
<reference evidence="3 4" key="1">
    <citation type="submission" date="2018-02" db="EMBL/GenBank/DDBJ databases">
        <title>Whole genome sequencing of endophytic bacterium.</title>
        <authorList>
            <person name="Eedara R."/>
            <person name="Podile A.R."/>
        </authorList>
    </citation>
    <scope>NUCLEOTIDE SEQUENCE [LARGE SCALE GENOMIC DNA]</scope>
    <source>
        <strain evidence="3 4">RP1T</strain>
    </source>
</reference>
<evidence type="ECO:0000313" key="3">
    <source>
        <dbReference type="EMBL" id="PRH85997.1"/>
    </source>
</evidence>
<dbReference type="AlphaFoldDB" id="A0A2S9Q9I0"/>
<dbReference type="RefSeq" id="WP_105863296.1">
    <property type="nucleotide sequence ID" value="NZ_PUEJ01000006.1"/>
</dbReference>
<dbReference type="PIRSF" id="PIRSF000714">
    <property type="entry name" value="HIT"/>
    <property type="match status" value="1"/>
</dbReference>
<dbReference type="InterPro" id="IPR036265">
    <property type="entry name" value="HIT-like_sf"/>
</dbReference>
<evidence type="ECO:0000313" key="4">
    <source>
        <dbReference type="Proteomes" id="UP000237682"/>
    </source>
</evidence>
<comment type="caution">
    <text evidence="1">Lacks conserved residue(s) required for the propagation of feature annotation.</text>
</comment>
<dbReference type="OrthoDB" id="9799145at2"/>